<keyword evidence="2" id="KW-0732">Signal</keyword>
<organism evidence="3 4">
    <name type="scientific">Corynebacterium ihumii</name>
    <dbReference type="NCBI Taxonomy" id="1232427"/>
    <lineage>
        <taxon>Bacteria</taxon>
        <taxon>Bacillati</taxon>
        <taxon>Actinomycetota</taxon>
        <taxon>Actinomycetes</taxon>
        <taxon>Mycobacteriales</taxon>
        <taxon>Corynebacteriaceae</taxon>
        <taxon>Corynebacterium</taxon>
    </lineage>
</organism>
<evidence type="ECO:0000313" key="3">
    <source>
        <dbReference type="EMBL" id="WCZ33632.1"/>
    </source>
</evidence>
<gene>
    <name evidence="3" type="ORF">CIHUM_00920</name>
</gene>
<dbReference type="RefSeq" id="WP_034996991.1">
    <property type="nucleotide sequence ID" value="NZ_CP063190.1"/>
</dbReference>
<dbReference type="EMBL" id="CP063190">
    <property type="protein sequence ID" value="WCZ33632.1"/>
    <property type="molecule type" value="Genomic_DNA"/>
</dbReference>
<feature type="signal peptide" evidence="2">
    <location>
        <begin position="1"/>
        <end position="23"/>
    </location>
</feature>
<feature type="coiled-coil region" evidence="1">
    <location>
        <begin position="86"/>
        <end position="131"/>
    </location>
</feature>
<feature type="chain" id="PRO_5046998503" evidence="2">
    <location>
        <begin position="24"/>
        <end position="235"/>
    </location>
</feature>
<dbReference type="Proteomes" id="UP001220577">
    <property type="component" value="Chromosome"/>
</dbReference>
<accession>A0ABY7UDU0</accession>
<keyword evidence="4" id="KW-1185">Reference proteome</keyword>
<evidence type="ECO:0000313" key="4">
    <source>
        <dbReference type="Proteomes" id="UP001220577"/>
    </source>
</evidence>
<evidence type="ECO:0000256" key="1">
    <source>
        <dbReference type="SAM" id="Coils"/>
    </source>
</evidence>
<evidence type="ECO:0000256" key="2">
    <source>
        <dbReference type="SAM" id="SignalP"/>
    </source>
</evidence>
<sequence length="235" mass="25859">MIPPIAGLKLAANALLAKLSATASIVAAKGNPAAAEQISDTIRDLREVFDLFVSAIERLVLVLDGKEERPTILQAGGAAAYTHDQVTQTMAAADAARAEAKKYREEAEKYRKNAEAARKNAEAQMQDLNPEAARQRAEAKRRRAFLKMDIELRSYSRAMKLVDPSGRMVSRTETPGDEQLARFSKAVQIATGQVKTAIEQRNAAQREVDTARKTRDILNGWLKDVERAERENGDA</sequence>
<name>A0ABY7UDU0_9CORY</name>
<protein>
    <submittedName>
        <fullName evidence="3">Uncharacterized protein</fullName>
    </submittedName>
</protein>
<reference evidence="3 4" key="1">
    <citation type="submission" date="2020-10" db="EMBL/GenBank/DDBJ databases">
        <title>Complete genome sequence of Corynebacterium ihumii DSM 45751.</title>
        <authorList>
            <person name="Ruckert C."/>
            <person name="Albersmeier A."/>
            <person name="Busche T."/>
            <person name="Jaenicke S."/>
            <person name="Winkler A."/>
            <person name="Friethjonsson O.H."/>
            <person name="Hreggviethsson G.O."/>
            <person name="Lambert C."/>
            <person name="Badcock D."/>
            <person name="Bernaerts K."/>
            <person name="Anne J."/>
            <person name="Economou A."/>
            <person name="Kalinowski J."/>
        </authorList>
    </citation>
    <scope>NUCLEOTIDE SEQUENCE [LARGE SCALE GENOMIC DNA]</scope>
    <source>
        <strain evidence="3 4">DSM 45751</strain>
    </source>
</reference>
<keyword evidence="1" id="KW-0175">Coiled coil</keyword>
<proteinExistence type="predicted"/>